<dbReference type="RefSeq" id="WP_124079758.1">
    <property type="nucleotide sequence ID" value="NZ_UWPJ01000018.1"/>
</dbReference>
<comment type="similarity">
    <text evidence="2 6">Belongs to the band 7/mec-2 family. HflC subfamily.</text>
</comment>
<dbReference type="Pfam" id="PF01145">
    <property type="entry name" value="Band_7"/>
    <property type="match status" value="1"/>
</dbReference>
<evidence type="ECO:0000256" key="6">
    <source>
        <dbReference type="PIRNR" id="PIRNR005651"/>
    </source>
</evidence>
<accession>A0A3P4B1R6</accession>
<dbReference type="GO" id="GO:0006508">
    <property type="term" value="P:proteolysis"/>
    <property type="evidence" value="ECO:0007669"/>
    <property type="project" value="UniProtKB-KW"/>
</dbReference>
<keyword evidence="4" id="KW-1133">Transmembrane helix</keyword>
<evidence type="ECO:0000256" key="2">
    <source>
        <dbReference type="ARBA" id="ARBA00007862"/>
    </source>
</evidence>
<feature type="domain" description="Band 7" evidence="7">
    <location>
        <begin position="20"/>
        <end position="185"/>
    </location>
</feature>
<sequence>MDRLIPAVIGLLVGLAALSSCVFVVNERNYAVVFALGEIKEVIDEPGLYFKLPPPFQNVQQFDKRILTIDSADSERVQTSEKKNLLIDSFIKWRISNPRTYYVTFGGNERAAQERLQAVIRDAMNASINRRTVNDVTSKERDKIMQEIRTNTAAAAKLLGVEIVDVRLKRVDFVPEISESVYRRMEAERKRVANEQRSIGAAESEKIRADADRQREVVLAEAYRKAQQIKGEGDAKASAVYAQAFGQDRDFYRFYKSLEAYRGSFGSKADVLVVDPSSEFFKFMKSPAAN</sequence>
<organism evidence="8 9">
    <name type="scientific">Pigmentiphaga humi</name>
    <dbReference type="NCBI Taxonomy" id="2478468"/>
    <lineage>
        <taxon>Bacteria</taxon>
        <taxon>Pseudomonadati</taxon>
        <taxon>Pseudomonadota</taxon>
        <taxon>Betaproteobacteria</taxon>
        <taxon>Burkholderiales</taxon>
        <taxon>Alcaligenaceae</taxon>
        <taxon>Pigmentiphaga</taxon>
    </lineage>
</organism>
<dbReference type="EMBL" id="UWPJ01000018">
    <property type="protein sequence ID" value="VCU70239.1"/>
    <property type="molecule type" value="Genomic_DNA"/>
</dbReference>
<evidence type="ECO:0000313" key="8">
    <source>
        <dbReference type="EMBL" id="VCU70239.1"/>
    </source>
</evidence>
<dbReference type="GO" id="GO:0016020">
    <property type="term" value="C:membrane"/>
    <property type="evidence" value="ECO:0007669"/>
    <property type="project" value="UniProtKB-SubCell"/>
</dbReference>
<keyword evidence="8" id="KW-0645">Protease</keyword>
<dbReference type="SUPFAM" id="SSF117892">
    <property type="entry name" value="Band 7/SPFH domain"/>
    <property type="match status" value="1"/>
</dbReference>
<dbReference type="NCBIfam" id="TIGR01932">
    <property type="entry name" value="hflC"/>
    <property type="match status" value="1"/>
</dbReference>
<dbReference type="InterPro" id="IPR001107">
    <property type="entry name" value="Band_7"/>
</dbReference>
<comment type="subcellular location">
    <subcellularLocation>
        <location evidence="1">Membrane</location>
        <topology evidence="1">Single-pass membrane protein</topology>
    </subcellularLocation>
</comment>
<dbReference type="PROSITE" id="PS51257">
    <property type="entry name" value="PROKAR_LIPOPROTEIN"/>
    <property type="match status" value="1"/>
</dbReference>
<keyword evidence="3" id="KW-0812">Transmembrane</keyword>
<evidence type="ECO:0000313" key="9">
    <source>
        <dbReference type="Proteomes" id="UP000277294"/>
    </source>
</evidence>
<dbReference type="CDD" id="cd03405">
    <property type="entry name" value="SPFH_HflC"/>
    <property type="match status" value="1"/>
</dbReference>
<evidence type="ECO:0000256" key="5">
    <source>
        <dbReference type="ARBA" id="ARBA00023136"/>
    </source>
</evidence>
<dbReference type="PIRSF" id="PIRSF005651">
    <property type="entry name" value="HflC"/>
    <property type="match status" value="1"/>
</dbReference>
<reference evidence="8 9" key="1">
    <citation type="submission" date="2018-10" db="EMBL/GenBank/DDBJ databases">
        <authorList>
            <person name="Criscuolo A."/>
        </authorList>
    </citation>
    <scope>NUCLEOTIDE SEQUENCE [LARGE SCALE GENOMIC DNA]</scope>
    <source>
        <strain evidence="8">DnA1</strain>
    </source>
</reference>
<keyword evidence="5" id="KW-0472">Membrane</keyword>
<dbReference type="AlphaFoldDB" id="A0A3P4B1R6"/>
<protein>
    <recommendedName>
        <fullName evidence="6">Protein HflC</fullName>
    </recommendedName>
</protein>
<proteinExistence type="inferred from homology"/>
<evidence type="ECO:0000256" key="4">
    <source>
        <dbReference type="ARBA" id="ARBA00022989"/>
    </source>
</evidence>
<keyword evidence="9" id="KW-1185">Reference proteome</keyword>
<dbReference type="OrthoDB" id="9812991at2"/>
<dbReference type="InterPro" id="IPR036013">
    <property type="entry name" value="Band_7/SPFH_dom_sf"/>
</dbReference>
<dbReference type="GO" id="GO:0008233">
    <property type="term" value="F:peptidase activity"/>
    <property type="evidence" value="ECO:0007669"/>
    <property type="project" value="UniProtKB-KW"/>
</dbReference>
<dbReference type="InterPro" id="IPR010200">
    <property type="entry name" value="HflC"/>
</dbReference>
<comment type="function">
    <text evidence="6">HflC and HflK could regulate a protease.</text>
</comment>
<evidence type="ECO:0000256" key="3">
    <source>
        <dbReference type="ARBA" id="ARBA00022692"/>
    </source>
</evidence>
<dbReference type="Gene3D" id="3.30.479.30">
    <property type="entry name" value="Band 7 domain"/>
    <property type="match status" value="1"/>
</dbReference>
<dbReference type="Proteomes" id="UP000277294">
    <property type="component" value="Unassembled WGS sequence"/>
</dbReference>
<name>A0A3P4B1R6_9BURK</name>
<evidence type="ECO:0000259" key="7">
    <source>
        <dbReference type="SMART" id="SM00244"/>
    </source>
</evidence>
<dbReference type="PANTHER" id="PTHR42911">
    <property type="entry name" value="MODULATOR OF FTSH PROTEASE HFLC"/>
    <property type="match status" value="1"/>
</dbReference>
<evidence type="ECO:0000256" key="1">
    <source>
        <dbReference type="ARBA" id="ARBA00004167"/>
    </source>
</evidence>
<gene>
    <name evidence="8" type="primary">hflC_1</name>
    <name evidence="8" type="ORF">PIGHUM_02306</name>
</gene>
<dbReference type="SMART" id="SM00244">
    <property type="entry name" value="PHB"/>
    <property type="match status" value="1"/>
</dbReference>
<dbReference type="PANTHER" id="PTHR42911:SF1">
    <property type="entry name" value="MODULATOR OF FTSH PROTEASE HFLC"/>
    <property type="match status" value="1"/>
</dbReference>
<keyword evidence="8" id="KW-0378">Hydrolase</keyword>